<dbReference type="Proteomes" id="UP000054217">
    <property type="component" value="Unassembled WGS sequence"/>
</dbReference>
<sequence>MASRFVPDRFLIKVRALVICLIENKRYYASRLRRGTAAPDHPAHGWYMTYYGHRTINYGWIWVGVARQGTGAASDPAGVQSRLKLVISGAHPCLIFQFI</sequence>
<reference evidence="1 2" key="1">
    <citation type="submission" date="2014-04" db="EMBL/GenBank/DDBJ databases">
        <authorList>
            <consortium name="DOE Joint Genome Institute"/>
            <person name="Kuo A."/>
            <person name="Kohler A."/>
            <person name="Costa M.D."/>
            <person name="Nagy L.G."/>
            <person name="Floudas D."/>
            <person name="Copeland A."/>
            <person name="Barry K.W."/>
            <person name="Cichocki N."/>
            <person name="Veneault-Fourrey C."/>
            <person name="LaButti K."/>
            <person name="Lindquist E.A."/>
            <person name="Lipzen A."/>
            <person name="Lundell T."/>
            <person name="Morin E."/>
            <person name="Murat C."/>
            <person name="Sun H."/>
            <person name="Tunlid A."/>
            <person name="Henrissat B."/>
            <person name="Grigoriev I.V."/>
            <person name="Hibbett D.S."/>
            <person name="Martin F."/>
            <person name="Nordberg H.P."/>
            <person name="Cantor M.N."/>
            <person name="Hua S.X."/>
        </authorList>
    </citation>
    <scope>NUCLEOTIDE SEQUENCE [LARGE SCALE GENOMIC DNA]</scope>
    <source>
        <strain evidence="1 2">Marx 270</strain>
    </source>
</reference>
<evidence type="ECO:0000313" key="1">
    <source>
        <dbReference type="EMBL" id="KIO06420.1"/>
    </source>
</evidence>
<dbReference type="EMBL" id="KN831963">
    <property type="protein sequence ID" value="KIO06420.1"/>
    <property type="molecule type" value="Genomic_DNA"/>
</dbReference>
<proteinExistence type="predicted"/>
<keyword evidence="2" id="KW-1185">Reference proteome</keyword>
<dbReference type="HOGENOM" id="CLU_2321304_0_0_1"/>
<dbReference type="InParanoid" id="A0A0C3NZZ3"/>
<accession>A0A0C3NZZ3</accession>
<organism evidence="1 2">
    <name type="scientific">Pisolithus tinctorius Marx 270</name>
    <dbReference type="NCBI Taxonomy" id="870435"/>
    <lineage>
        <taxon>Eukaryota</taxon>
        <taxon>Fungi</taxon>
        <taxon>Dikarya</taxon>
        <taxon>Basidiomycota</taxon>
        <taxon>Agaricomycotina</taxon>
        <taxon>Agaricomycetes</taxon>
        <taxon>Agaricomycetidae</taxon>
        <taxon>Boletales</taxon>
        <taxon>Sclerodermatineae</taxon>
        <taxon>Pisolithaceae</taxon>
        <taxon>Pisolithus</taxon>
    </lineage>
</organism>
<gene>
    <name evidence="1" type="ORF">M404DRAFT_481866</name>
</gene>
<dbReference type="AlphaFoldDB" id="A0A0C3NZZ3"/>
<protein>
    <submittedName>
        <fullName evidence="1">Uncharacterized protein</fullName>
    </submittedName>
</protein>
<reference evidence="2" key="2">
    <citation type="submission" date="2015-01" db="EMBL/GenBank/DDBJ databases">
        <title>Evolutionary Origins and Diversification of the Mycorrhizal Mutualists.</title>
        <authorList>
            <consortium name="DOE Joint Genome Institute"/>
            <consortium name="Mycorrhizal Genomics Consortium"/>
            <person name="Kohler A."/>
            <person name="Kuo A."/>
            <person name="Nagy L.G."/>
            <person name="Floudas D."/>
            <person name="Copeland A."/>
            <person name="Barry K.W."/>
            <person name="Cichocki N."/>
            <person name="Veneault-Fourrey C."/>
            <person name="LaButti K."/>
            <person name="Lindquist E.A."/>
            <person name="Lipzen A."/>
            <person name="Lundell T."/>
            <person name="Morin E."/>
            <person name="Murat C."/>
            <person name="Riley R."/>
            <person name="Ohm R."/>
            <person name="Sun H."/>
            <person name="Tunlid A."/>
            <person name="Henrissat B."/>
            <person name="Grigoriev I.V."/>
            <person name="Hibbett D.S."/>
            <person name="Martin F."/>
        </authorList>
    </citation>
    <scope>NUCLEOTIDE SEQUENCE [LARGE SCALE GENOMIC DNA]</scope>
    <source>
        <strain evidence="2">Marx 270</strain>
    </source>
</reference>
<name>A0A0C3NZZ3_PISTI</name>
<evidence type="ECO:0000313" key="2">
    <source>
        <dbReference type="Proteomes" id="UP000054217"/>
    </source>
</evidence>